<feature type="transmembrane region" description="Helical" evidence="9">
    <location>
        <begin position="317"/>
        <end position="338"/>
    </location>
</feature>
<feature type="compositionally biased region" description="Polar residues" evidence="8">
    <location>
        <begin position="75"/>
        <end position="95"/>
    </location>
</feature>
<comment type="subunit">
    <text evidence="4">Homooligomer.</text>
</comment>
<feature type="transmembrane region" description="Helical" evidence="9">
    <location>
        <begin position="367"/>
        <end position="387"/>
    </location>
</feature>
<feature type="transmembrane region" description="Helical" evidence="9">
    <location>
        <begin position="174"/>
        <end position="194"/>
    </location>
</feature>
<dbReference type="InterPro" id="IPR004853">
    <property type="entry name" value="Sugar_P_trans_dom"/>
</dbReference>
<keyword evidence="7 9" id="KW-0472">Membrane</keyword>
<organism evidence="11 12">
    <name type="scientific">Pyronema omphalodes (strain CBS 100304)</name>
    <name type="common">Pyronema confluens</name>
    <dbReference type="NCBI Taxonomy" id="1076935"/>
    <lineage>
        <taxon>Eukaryota</taxon>
        <taxon>Fungi</taxon>
        <taxon>Dikarya</taxon>
        <taxon>Ascomycota</taxon>
        <taxon>Pezizomycotina</taxon>
        <taxon>Pezizomycetes</taxon>
        <taxon>Pezizales</taxon>
        <taxon>Pyronemataceae</taxon>
        <taxon>Pyronema</taxon>
    </lineage>
</organism>
<feature type="transmembrane region" description="Helical" evidence="9">
    <location>
        <begin position="286"/>
        <end position="305"/>
    </location>
</feature>
<evidence type="ECO:0000256" key="6">
    <source>
        <dbReference type="ARBA" id="ARBA00022989"/>
    </source>
</evidence>
<dbReference type="GO" id="GO:0005789">
    <property type="term" value="C:endoplasmic reticulum membrane"/>
    <property type="evidence" value="ECO:0007669"/>
    <property type="project" value="UniProtKB-SubCell"/>
</dbReference>
<evidence type="ECO:0000256" key="4">
    <source>
        <dbReference type="ARBA" id="ARBA00011182"/>
    </source>
</evidence>
<evidence type="ECO:0000313" key="11">
    <source>
        <dbReference type="EMBL" id="CCX30474.1"/>
    </source>
</evidence>
<feature type="compositionally biased region" description="Basic and acidic residues" evidence="8">
    <location>
        <begin position="579"/>
        <end position="591"/>
    </location>
</feature>
<reference evidence="11 12" key="1">
    <citation type="journal article" date="2013" name="PLoS Genet.">
        <title>The genome and development-dependent transcriptomes of Pyronema confluens: a window into fungal evolution.</title>
        <authorList>
            <person name="Traeger S."/>
            <person name="Altegoer F."/>
            <person name="Freitag M."/>
            <person name="Gabaldon T."/>
            <person name="Kempken F."/>
            <person name="Kumar A."/>
            <person name="Marcet-Houben M."/>
            <person name="Poggeler S."/>
            <person name="Stajich J.E."/>
            <person name="Nowrousian M."/>
        </authorList>
    </citation>
    <scope>NUCLEOTIDE SEQUENCE [LARGE SCALE GENOMIC DNA]</scope>
    <source>
        <strain evidence="12">CBS 100304</strain>
        <tissue evidence="11">Vegetative mycelium</tissue>
    </source>
</reference>
<dbReference type="OMA" id="AGIMTKW"/>
<dbReference type="Pfam" id="PF03151">
    <property type="entry name" value="TPT"/>
    <property type="match status" value="1"/>
</dbReference>
<gene>
    <name evidence="11" type="ORF">PCON_08673</name>
</gene>
<dbReference type="InterPro" id="IPR050186">
    <property type="entry name" value="TPT_transporter"/>
</dbReference>
<comment type="subcellular location">
    <subcellularLocation>
        <location evidence="2">Endoplasmic reticulum membrane</location>
        <topology evidence="2">Multi-pass membrane protein</topology>
    </subcellularLocation>
</comment>
<comment type="similarity">
    <text evidence="3">Belongs to the TPT transporter family. SLC35D subfamily.</text>
</comment>
<feature type="domain" description="Sugar phosphate transporter" evidence="10">
    <location>
        <begin position="178"/>
        <end position="517"/>
    </location>
</feature>
<evidence type="ECO:0000256" key="8">
    <source>
        <dbReference type="SAM" id="MobiDB-lite"/>
    </source>
</evidence>
<dbReference type="OrthoDB" id="18894at2759"/>
<feature type="compositionally biased region" description="Polar residues" evidence="8">
    <location>
        <begin position="555"/>
        <end position="578"/>
    </location>
</feature>
<proteinExistence type="inferred from homology"/>
<feature type="transmembrane region" description="Helical" evidence="9">
    <location>
        <begin position="441"/>
        <end position="460"/>
    </location>
</feature>
<dbReference type="PANTHER" id="PTHR11132">
    <property type="entry name" value="SOLUTE CARRIER FAMILY 35"/>
    <property type="match status" value="1"/>
</dbReference>
<protein>
    <submittedName>
        <fullName evidence="11">Similar to Uncharacterized transporter C22E12.01 acc. no. Q10354</fullName>
    </submittedName>
</protein>
<sequence length="591" mass="65305">MTSAFPADANPDLAAAESDTVDSGEENPQLLGRDRTKHNPSERPRTSDANEIQPQPIPSLLTEPSTADDDPPGSQGHSRPSNCESLLQHTTSTPHNVDEWPGESVAENHEMDSYHGGSDDEEALVGGRQTRHNRRGVRHRVGDESEASLIPGHIDNVATREEKKEADSKVLRDLAINLILIGLWYTFSLLISVYNKWMFAPDHLNFHFPLFVTCLHMIVQFCLSSLVLFAFPHLRPAGFFGAKAIPDESPLSAPVDPDERGPRSWFRFNSRNEEIKKRKAGIMTKWVYLTKIFPCGAATGLDIGLGNMSLKFITLTFYTMCKSSSLAFVLCFAFLFGLEKPTWKLVSIIGVMTMGVVMMVASEVKFVVIGFILVILASALSGLRWSLTQLLLVRNPATGNPFSSIFFLAPCMFFSILAVAIPVEGFGPLIERYGELVDEEGFFRSIGIVIFPGVIAFLMVSSEFALLKRSSVVTLSIAGIFKEVMTISAAAIIFHDPLTPVNISGLLVTIVSIAGYNYLKITKMREEALHKTHMAHHQEHNQPNTAGYVSDDETSGQIHRQQRISSFPPSAGQGINDTDGNRHDGERYEDR</sequence>
<dbReference type="STRING" id="1076935.U4LED2"/>
<feature type="region of interest" description="Disordered" evidence="8">
    <location>
        <begin position="1"/>
        <end position="143"/>
    </location>
</feature>
<evidence type="ECO:0000256" key="3">
    <source>
        <dbReference type="ARBA" id="ARBA00010425"/>
    </source>
</evidence>
<feature type="transmembrane region" description="Helical" evidence="9">
    <location>
        <begin position="206"/>
        <end position="231"/>
    </location>
</feature>
<dbReference type="Proteomes" id="UP000018144">
    <property type="component" value="Unassembled WGS sequence"/>
</dbReference>
<evidence type="ECO:0000256" key="7">
    <source>
        <dbReference type="ARBA" id="ARBA00023136"/>
    </source>
</evidence>
<feature type="compositionally biased region" description="Basic and acidic residues" evidence="8">
    <location>
        <begin position="32"/>
        <end position="48"/>
    </location>
</feature>
<evidence type="ECO:0000313" key="12">
    <source>
        <dbReference type="Proteomes" id="UP000018144"/>
    </source>
</evidence>
<evidence type="ECO:0000256" key="1">
    <source>
        <dbReference type="ARBA" id="ARBA00003420"/>
    </source>
</evidence>
<feature type="transmembrane region" description="Helical" evidence="9">
    <location>
        <begin position="501"/>
        <end position="519"/>
    </location>
</feature>
<comment type="function">
    <text evidence="1">Involved in the import of GDP-mannose from the cytoplasm into the Golgi lumen.</text>
</comment>
<feature type="transmembrane region" description="Helical" evidence="9">
    <location>
        <begin position="345"/>
        <end position="361"/>
    </location>
</feature>
<accession>U4LED2</accession>
<keyword evidence="5 9" id="KW-0812">Transmembrane</keyword>
<evidence type="ECO:0000256" key="2">
    <source>
        <dbReference type="ARBA" id="ARBA00004477"/>
    </source>
</evidence>
<keyword evidence="6 9" id="KW-1133">Transmembrane helix</keyword>
<feature type="region of interest" description="Disordered" evidence="8">
    <location>
        <begin position="532"/>
        <end position="591"/>
    </location>
</feature>
<name>U4LED2_PYROM</name>
<feature type="transmembrane region" description="Helical" evidence="9">
    <location>
        <begin position="472"/>
        <end position="495"/>
    </location>
</feature>
<dbReference type="eggNOG" id="KOG1443">
    <property type="taxonomic scope" value="Eukaryota"/>
</dbReference>
<evidence type="ECO:0000256" key="9">
    <source>
        <dbReference type="SAM" id="Phobius"/>
    </source>
</evidence>
<evidence type="ECO:0000259" key="10">
    <source>
        <dbReference type="Pfam" id="PF03151"/>
    </source>
</evidence>
<dbReference type="EMBL" id="HF935441">
    <property type="protein sequence ID" value="CCX30474.1"/>
    <property type="molecule type" value="Genomic_DNA"/>
</dbReference>
<dbReference type="AlphaFoldDB" id="U4LED2"/>
<keyword evidence="12" id="KW-1185">Reference proteome</keyword>
<evidence type="ECO:0000256" key="5">
    <source>
        <dbReference type="ARBA" id="ARBA00022692"/>
    </source>
</evidence>
<feature type="transmembrane region" description="Helical" evidence="9">
    <location>
        <begin position="399"/>
        <end position="421"/>
    </location>
</feature>
<feature type="compositionally biased region" description="Basic residues" evidence="8">
    <location>
        <begin position="129"/>
        <end position="139"/>
    </location>
</feature>